<dbReference type="AlphaFoldDB" id="A0AAD9VLC0"/>
<dbReference type="PROSITE" id="PS50994">
    <property type="entry name" value="INTEGRASE"/>
    <property type="match status" value="1"/>
</dbReference>
<name>A0AAD9VLC0_9HYME</name>
<proteinExistence type="predicted"/>
<dbReference type="InterPro" id="IPR012337">
    <property type="entry name" value="RNaseH-like_sf"/>
</dbReference>
<dbReference type="InterPro" id="IPR039537">
    <property type="entry name" value="Retrotran_Ty1/copia-like"/>
</dbReference>
<evidence type="ECO:0000313" key="2">
    <source>
        <dbReference type="EMBL" id="KAK2578778.1"/>
    </source>
</evidence>
<reference evidence="2" key="2">
    <citation type="journal article" date="2023" name="Commun. Biol.">
        <title>Intrasexual cuticular hydrocarbon dimorphism in a wasp sheds light on hydrocarbon biosynthesis genes in Hymenoptera.</title>
        <authorList>
            <person name="Moris V.C."/>
            <person name="Podsiadlowski L."/>
            <person name="Martin S."/>
            <person name="Oeyen J.P."/>
            <person name="Donath A."/>
            <person name="Petersen M."/>
            <person name="Wilbrandt J."/>
            <person name="Misof B."/>
            <person name="Liedtke D."/>
            <person name="Thamm M."/>
            <person name="Scheiner R."/>
            <person name="Schmitt T."/>
            <person name="Niehuis O."/>
        </authorList>
    </citation>
    <scope>NUCLEOTIDE SEQUENCE</scope>
    <source>
        <strain evidence="2">GBR_01_08_01A</strain>
    </source>
</reference>
<gene>
    <name evidence="2" type="ORF">KPH14_008882</name>
</gene>
<dbReference type="InterPro" id="IPR036397">
    <property type="entry name" value="RNaseH_sf"/>
</dbReference>
<dbReference type="EMBL" id="JAIFRP010000175">
    <property type="protein sequence ID" value="KAK2578778.1"/>
    <property type="molecule type" value="Genomic_DNA"/>
</dbReference>
<dbReference type="InterPro" id="IPR001584">
    <property type="entry name" value="Integrase_cat-core"/>
</dbReference>
<evidence type="ECO:0000313" key="3">
    <source>
        <dbReference type="Proteomes" id="UP001258017"/>
    </source>
</evidence>
<feature type="domain" description="Integrase catalytic" evidence="1">
    <location>
        <begin position="31"/>
        <end position="126"/>
    </location>
</feature>
<sequence length="126" mass="14697">MKSNKLVRDLKFETGNLGEYEPCIMVKLPQAAHRPVMEKITKGTTLELIHMDLCGPIPVTTLSGNKYAYVLINNYSNRYTSTYLIKTKDEAYEYFVDYMNKWENQLGKRIKSVRSDNGKEFVNERF</sequence>
<comment type="caution">
    <text evidence="2">The sequence shown here is derived from an EMBL/GenBank/DDBJ whole genome shotgun (WGS) entry which is preliminary data.</text>
</comment>
<keyword evidence="3" id="KW-1185">Reference proteome</keyword>
<dbReference type="GO" id="GO:0015074">
    <property type="term" value="P:DNA integration"/>
    <property type="evidence" value="ECO:0007669"/>
    <property type="project" value="InterPro"/>
</dbReference>
<organism evidence="2 3">
    <name type="scientific">Odynerus spinipes</name>
    <dbReference type="NCBI Taxonomy" id="1348599"/>
    <lineage>
        <taxon>Eukaryota</taxon>
        <taxon>Metazoa</taxon>
        <taxon>Ecdysozoa</taxon>
        <taxon>Arthropoda</taxon>
        <taxon>Hexapoda</taxon>
        <taxon>Insecta</taxon>
        <taxon>Pterygota</taxon>
        <taxon>Neoptera</taxon>
        <taxon>Endopterygota</taxon>
        <taxon>Hymenoptera</taxon>
        <taxon>Apocrita</taxon>
        <taxon>Aculeata</taxon>
        <taxon>Vespoidea</taxon>
        <taxon>Vespidae</taxon>
        <taxon>Eumeninae</taxon>
        <taxon>Odynerus</taxon>
    </lineage>
</organism>
<reference evidence="2" key="1">
    <citation type="submission" date="2021-08" db="EMBL/GenBank/DDBJ databases">
        <authorList>
            <person name="Misof B."/>
            <person name="Oliver O."/>
            <person name="Podsiadlowski L."/>
            <person name="Donath A."/>
            <person name="Peters R."/>
            <person name="Mayer C."/>
            <person name="Rust J."/>
            <person name="Gunkel S."/>
            <person name="Lesny P."/>
            <person name="Martin S."/>
            <person name="Oeyen J.P."/>
            <person name="Petersen M."/>
            <person name="Panagiotis P."/>
            <person name="Wilbrandt J."/>
            <person name="Tanja T."/>
        </authorList>
    </citation>
    <scope>NUCLEOTIDE SEQUENCE</scope>
    <source>
        <strain evidence="2">GBR_01_08_01A</strain>
        <tissue evidence="2">Thorax + abdomen</tissue>
    </source>
</reference>
<dbReference type="PANTHER" id="PTHR42648:SF28">
    <property type="entry name" value="TRANSPOSON-ENCODED PROTEIN WITH RIBONUCLEASE H-LIKE AND RETROVIRUS ZINC FINGER-LIKE DOMAINS"/>
    <property type="match status" value="1"/>
</dbReference>
<accession>A0AAD9VLC0</accession>
<evidence type="ECO:0000259" key="1">
    <source>
        <dbReference type="PROSITE" id="PS50994"/>
    </source>
</evidence>
<dbReference type="PANTHER" id="PTHR42648">
    <property type="entry name" value="TRANSPOSASE, PUTATIVE-RELATED"/>
    <property type="match status" value="1"/>
</dbReference>
<dbReference type="GO" id="GO:0003676">
    <property type="term" value="F:nucleic acid binding"/>
    <property type="evidence" value="ECO:0007669"/>
    <property type="project" value="InterPro"/>
</dbReference>
<dbReference type="Proteomes" id="UP001258017">
    <property type="component" value="Unassembled WGS sequence"/>
</dbReference>
<dbReference type="Gene3D" id="3.30.420.10">
    <property type="entry name" value="Ribonuclease H-like superfamily/Ribonuclease H"/>
    <property type="match status" value="1"/>
</dbReference>
<dbReference type="SUPFAM" id="SSF53098">
    <property type="entry name" value="Ribonuclease H-like"/>
    <property type="match status" value="1"/>
</dbReference>
<protein>
    <recommendedName>
        <fullName evidence="1">Integrase catalytic domain-containing protein</fullName>
    </recommendedName>
</protein>